<feature type="region of interest" description="Disordered" evidence="1">
    <location>
        <begin position="1"/>
        <end position="70"/>
    </location>
</feature>
<evidence type="ECO:0000313" key="2">
    <source>
        <dbReference type="EMBL" id="KAK2118009.1"/>
    </source>
</evidence>
<accession>A0ABQ9W8Q8</accession>
<feature type="non-terminal residue" evidence="2">
    <location>
        <position position="70"/>
    </location>
</feature>
<dbReference type="EMBL" id="JASSZA010000002">
    <property type="protein sequence ID" value="KAK2118009.1"/>
    <property type="molecule type" value="Genomic_DNA"/>
</dbReference>
<comment type="caution">
    <text evidence="2">The sequence shown here is derived from an EMBL/GenBank/DDBJ whole genome shotgun (WGS) entry which is preliminary data.</text>
</comment>
<feature type="compositionally biased region" description="Low complexity" evidence="1">
    <location>
        <begin position="31"/>
        <end position="42"/>
    </location>
</feature>
<reference evidence="2 3" key="1">
    <citation type="submission" date="2023-05" db="EMBL/GenBank/DDBJ databases">
        <title>B98-5 Cell Line De Novo Hybrid Assembly: An Optical Mapping Approach.</title>
        <authorList>
            <person name="Kananen K."/>
            <person name="Auerbach J.A."/>
            <person name="Kautto E."/>
            <person name="Blachly J.S."/>
        </authorList>
    </citation>
    <scope>NUCLEOTIDE SEQUENCE [LARGE SCALE GENOMIC DNA]</scope>
    <source>
        <strain evidence="2">B95-8</strain>
        <tissue evidence="2">Cell line</tissue>
    </source>
</reference>
<protein>
    <submittedName>
        <fullName evidence="2">Uncharacterized protein</fullName>
    </submittedName>
</protein>
<dbReference type="Proteomes" id="UP001266305">
    <property type="component" value="Unassembled WGS sequence"/>
</dbReference>
<evidence type="ECO:0000313" key="3">
    <source>
        <dbReference type="Proteomes" id="UP001266305"/>
    </source>
</evidence>
<name>A0ABQ9W8Q8_SAGOE</name>
<sequence length="70" mass="7155">QSQPRLRRGVAGTPRPSAPQDFRFPAGENFSAASLSGRRAGAPFRSRAGTPAEPRPLSAPAGVLGADQGA</sequence>
<gene>
    <name evidence="2" type="ORF">P7K49_004896</name>
</gene>
<organism evidence="2 3">
    <name type="scientific">Saguinus oedipus</name>
    <name type="common">Cotton-top tamarin</name>
    <name type="synonym">Oedipomidas oedipus</name>
    <dbReference type="NCBI Taxonomy" id="9490"/>
    <lineage>
        <taxon>Eukaryota</taxon>
        <taxon>Metazoa</taxon>
        <taxon>Chordata</taxon>
        <taxon>Craniata</taxon>
        <taxon>Vertebrata</taxon>
        <taxon>Euteleostomi</taxon>
        <taxon>Mammalia</taxon>
        <taxon>Eutheria</taxon>
        <taxon>Euarchontoglires</taxon>
        <taxon>Primates</taxon>
        <taxon>Haplorrhini</taxon>
        <taxon>Platyrrhini</taxon>
        <taxon>Cebidae</taxon>
        <taxon>Callitrichinae</taxon>
        <taxon>Saguinus</taxon>
    </lineage>
</organism>
<proteinExistence type="predicted"/>
<feature type="non-terminal residue" evidence="2">
    <location>
        <position position="1"/>
    </location>
</feature>
<keyword evidence="3" id="KW-1185">Reference proteome</keyword>
<evidence type="ECO:0000256" key="1">
    <source>
        <dbReference type="SAM" id="MobiDB-lite"/>
    </source>
</evidence>